<reference evidence="2" key="2">
    <citation type="submission" date="2018-03" db="EMBL/GenBank/DDBJ databases">
        <authorList>
            <person name="Derbyshire K."/>
            <person name="Gray T.A."/>
            <person name="Champion M."/>
        </authorList>
    </citation>
    <scope>NUCLEOTIDE SEQUENCE [LARGE SCALE GENOMIC DNA]</scope>
    <source>
        <strain evidence="2">MKD8</strain>
    </source>
</reference>
<proteinExistence type="predicted"/>
<gene>
    <name evidence="1" type="ORF">D806_009870</name>
</gene>
<sequence length="171" mass="18833">MSRRREHPMAFTAPPEAVFAAFAGEDYWQAMMARYREHTQESEITAFTSGDDGIDVSFRQVLTRSELPGIVRKVIPVDMVIERHQHFTAFNAVNGTAAGHFEATVPRTPGRLDGTYALIGTSTGSRLVVTGRAKVSVPLVGGKLEDLVLESMKNLLTLEEAFTADWLAQHS</sequence>
<accession>A0A2U9PJV8</accession>
<organism evidence="1 2">
    <name type="scientific">Mycolicibacterium smegmatis (strain MKD8)</name>
    <name type="common">Mycobacterium smegmatis</name>
    <dbReference type="NCBI Taxonomy" id="1214915"/>
    <lineage>
        <taxon>Bacteria</taxon>
        <taxon>Bacillati</taxon>
        <taxon>Actinomycetota</taxon>
        <taxon>Actinomycetes</taxon>
        <taxon>Mycobacteriales</taxon>
        <taxon>Mycobacteriaceae</taxon>
        <taxon>Mycolicibacterium</taxon>
    </lineage>
</organism>
<evidence type="ECO:0008006" key="3">
    <source>
        <dbReference type="Google" id="ProtNLM"/>
    </source>
</evidence>
<dbReference type="InterPro" id="IPR019639">
    <property type="entry name" value="DUF2505"/>
</dbReference>
<evidence type="ECO:0000313" key="2">
    <source>
        <dbReference type="Proteomes" id="UP000011200"/>
    </source>
</evidence>
<dbReference type="Pfam" id="PF10698">
    <property type="entry name" value="DUF2505"/>
    <property type="match status" value="1"/>
</dbReference>
<dbReference type="GeneID" id="93455831"/>
<dbReference type="Proteomes" id="UP000011200">
    <property type="component" value="Chromosome"/>
</dbReference>
<protein>
    <recommendedName>
        <fullName evidence="3">DUF2505 domain-containing protein</fullName>
    </recommendedName>
</protein>
<name>A0A2U9PJV8_MYCSE</name>
<reference evidence="1 2" key="1">
    <citation type="journal article" date="2013" name="Genome Announc.">
        <title>Draft genome sequence of MKD8, a conjugal recipient Mycobacterium smegmatis strain.</title>
        <authorList>
            <person name="Gray T.A."/>
            <person name="Palumbo M.J."/>
            <person name="Derbyshire K.M."/>
        </authorList>
    </citation>
    <scope>NUCLEOTIDE SEQUENCE [LARGE SCALE GENOMIC DNA]</scope>
    <source>
        <strain evidence="1 2">MKD8</strain>
    </source>
</reference>
<dbReference type="EMBL" id="CP027541">
    <property type="protein sequence ID" value="AWT51976.1"/>
    <property type="molecule type" value="Genomic_DNA"/>
</dbReference>
<dbReference type="RefSeq" id="WP_014876911.1">
    <property type="nucleotide sequence ID" value="NZ_CP027541.1"/>
</dbReference>
<dbReference type="AlphaFoldDB" id="A0A2U9PJV8"/>
<evidence type="ECO:0000313" key="1">
    <source>
        <dbReference type="EMBL" id="AWT51976.1"/>
    </source>
</evidence>